<dbReference type="InterPro" id="IPR053905">
    <property type="entry name" value="EF-G-like_DII"/>
</dbReference>
<sequence>MISRFLFKSTSILCRSCQQRLTTCSSSPYLYQTRRNLASLFSKTSPHTSFNARRFLSKSTKTNKKYQPVSYGPKSKRPIIEVYHKMTIKALAQAMSINVDHIYDCLIHIKNGDQYSSDNQEIDDFNIIVEVVHLCGGKHRLIPSPFANDKKKPVTNVVKFVRTPMPSPDKLKPRPPVVTIMGHVDHGKTSLLDALRNSNIVSGEFGGITQHIGAFIVPVSKSMTITFIDTPGHLAFAEMRARGAQVTDIVVLVVAADDGVMPQTLESIAHANRAKVPIVVAINKIDKADSNIKRTESMLAEHGVQLESIGGDVVGVPISALKNINIDKLLESILAVAELQQLHGDPNGPVEGTILESKHEEDTAGDDNTFDNNQRKGNLATVLVQRGVLKKGTILLAGQSVARVRALYNERGIQIERATLSMPVQVTGWKTLPNAGEEVFEIDSENLANRIATQRKADETAKKMEVDAVVVTQKHEEHLQKYRAELQRRRELGIIFRKRDKGSGQHIEDKEEKLKYSILLKTDVYGTLEALTKIINMYNDTRCPLDVIDAAVGPVNEDDIEAAQLFNATIYAFNTNINQTIALDASRKHVPIRTFNVIYHMLNDIKHELTKRIPSTEEDVQTGCGDVLQTFEITERNKKIPVAGCRVTDGFFEKKQLFKLIRNGQVIHRDTLSSLKHVRDDVQSIKKGVECGLSFTNHDIKFQKGDQIVCYTVRQVTQEAKWDFGF</sequence>
<dbReference type="CDD" id="cd03702">
    <property type="entry name" value="IF2_mtIF2_II"/>
    <property type="match status" value="1"/>
</dbReference>
<dbReference type="SUPFAM" id="SSF52156">
    <property type="entry name" value="Initiation factor IF2/eIF5b, domain 3"/>
    <property type="match status" value="1"/>
</dbReference>
<dbReference type="OrthoDB" id="361630at2759"/>
<dbReference type="FunFam" id="3.40.50.300:FF:000019">
    <property type="entry name" value="Translation initiation factor IF-2"/>
    <property type="match status" value="1"/>
</dbReference>
<evidence type="ECO:0000259" key="7">
    <source>
        <dbReference type="PROSITE" id="PS51722"/>
    </source>
</evidence>
<proteinExistence type="inferred from homology"/>
<dbReference type="SUPFAM" id="SSF52540">
    <property type="entry name" value="P-loop containing nucleoside triphosphate hydrolases"/>
    <property type="match status" value="1"/>
</dbReference>
<dbReference type="CDD" id="cd03692">
    <property type="entry name" value="mtIF2_IVc"/>
    <property type="match status" value="1"/>
</dbReference>
<dbReference type="PANTHER" id="PTHR43381">
    <property type="entry name" value="TRANSLATION INITIATION FACTOR IF-2-RELATED"/>
    <property type="match status" value="1"/>
</dbReference>
<evidence type="ECO:0000256" key="6">
    <source>
        <dbReference type="ARBA" id="ARBA00025162"/>
    </source>
</evidence>
<accession>A0A814N133</accession>
<dbReference type="PROSITE" id="PS51722">
    <property type="entry name" value="G_TR_2"/>
    <property type="match status" value="1"/>
</dbReference>
<keyword evidence="2" id="KW-0396">Initiation factor</keyword>
<dbReference type="InterPro" id="IPR005225">
    <property type="entry name" value="Small_GTP-bd"/>
</dbReference>
<keyword evidence="5" id="KW-0342">GTP-binding</keyword>
<dbReference type="InterPro" id="IPR023115">
    <property type="entry name" value="TIF_IF2_dom3"/>
</dbReference>
<dbReference type="SUPFAM" id="SSF50447">
    <property type="entry name" value="Translation proteins"/>
    <property type="match status" value="2"/>
</dbReference>
<dbReference type="NCBIfam" id="TIGR00231">
    <property type="entry name" value="small_GTP"/>
    <property type="match status" value="1"/>
</dbReference>
<dbReference type="InterPro" id="IPR009000">
    <property type="entry name" value="Transl_B-barrel_sf"/>
</dbReference>
<dbReference type="Proteomes" id="UP000663852">
    <property type="component" value="Unassembled WGS sequence"/>
</dbReference>
<dbReference type="PANTHER" id="PTHR43381:SF20">
    <property type="entry name" value="TRANSLATION INITIATION FACTOR IF-2, MITOCHONDRIAL"/>
    <property type="match status" value="1"/>
</dbReference>
<dbReference type="InterPro" id="IPR044145">
    <property type="entry name" value="IF2_II"/>
</dbReference>
<dbReference type="InterPro" id="IPR036925">
    <property type="entry name" value="TIF_IF2_dom3_sf"/>
</dbReference>
<dbReference type="CDD" id="cd01887">
    <property type="entry name" value="IF2_eIF5B"/>
    <property type="match status" value="1"/>
</dbReference>
<dbReference type="GO" id="GO:0005525">
    <property type="term" value="F:GTP binding"/>
    <property type="evidence" value="ECO:0007669"/>
    <property type="project" value="UniProtKB-KW"/>
</dbReference>
<comment type="caution">
    <text evidence="8">The sequence shown here is derived from an EMBL/GenBank/DDBJ whole genome shotgun (WGS) entry which is preliminary data.</text>
</comment>
<evidence type="ECO:0000256" key="4">
    <source>
        <dbReference type="ARBA" id="ARBA00022917"/>
    </source>
</evidence>
<dbReference type="Pfam" id="PF11987">
    <property type="entry name" value="IF-2"/>
    <property type="match status" value="1"/>
</dbReference>
<protein>
    <recommendedName>
        <fullName evidence="7">Tr-type G domain-containing protein</fullName>
    </recommendedName>
</protein>
<dbReference type="InterPro" id="IPR000795">
    <property type="entry name" value="T_Tr_GTP-bd_dom"/>
</dbReference>
<name>A0A814N133_ADIRI</name>
<dbReference type="Gene3D" id="3.40.50.300">
    <property type="entry name" value="P-loop containing nucleotide triphosphate hydrolases"/>
    <property type="match status" value="1"/>
</dbReference>
<dbReference type="GO" id="GO:0003924">
    <property type="term" value="F:GTPase activity"/>
    <property type="evidence" value="ECO:0007669"/>
    <property type="project" value="InterPro"/>
</dbReference>
<dbReference type="Gene3D" id="2.40.30.10">
    <property type="entry name" value="Translation factors"/>
    <property type="match status" value="2"/>
</dbReference>
<dbReference type="EMBL" id="CAJNOJ010000092">
    <property type="protein sequence ID" value="CAF1087101.1"/>
    <property type="molecule type" value="Genomic_DNA"/>
</dbReference>
<dbReference type="Gene3D" id="3.40.50.10050">
    <property type="entry name" value="Translation initiation factor IF- 2, domain 3"/>
    <property type="match status" value="1"/>
</dbReference>
<reference evidence="8" key="1">
    <citation type="submission" date="2021-02" db="EMBL/GenBank/DDBJ databases">
        <authorList>
            <person name="Nowell W R."/>
        </authorList>
    </citation>
    <scope>NUCLEOTIDE SEQUENCE</scope>
</reference>
<evidence type="ECO:0000256" key="1">
    <source>
        <dbReference type="ARBA" id="ARBA00007733"/>
    </source>
</evidence>
<dbReference type="InterPro" id="IPR015760">
    <property type="entry name" value="TIF_IF2"/>
</dbReference>
<evidence type="ECO:0000313" key="8">
    <source>
        <dbReference type="EMBL" id="CAF1087101.1"/>
    </source>
</evidence>
<evidence type="ECO:0000256" key="2">
    <source>
        <dbReference type="ARBA" id="ARBA00022540"/>
    </source>
</evidence>
<dbReference type="AlphaFoldDB" id="A0A814N133"/>
<dbReference type="FunFam" id="3.40.50.10050:FF:000001">
    <property type="entry name" value="Translation initiation factor IF-2"/>
    <property type="match status" value="1"/>
</dbReference>
<evidence type="ECO:0000256" key="3">
    <source>
        <dbReference type="ARBA" id="ARBA00022741"/>
    </source>
</evidence>
<dbReference type="GO" id="GO:0003743">
    <property type="term" value="F:translation initiation factor activity"/>
    <property type="evidence" value="ECO:0007669"/>
    <property type="project" value="UniProtKB-KW"/>
</dbReference>
<gene>
    <name evidence="8" type="ORF">EDS130_LOCUS19279</name>
</gene>
<keyword evidence="3" id="KW-0547">Nucleotide-binding</keyword>
<evidence type="ECO:0000313" key="9">
    <source>
        <dbReference type="Proteomes" id="UP000663852"/>
    </source>
</evidence>
<keyword evidence="4" id="KW-0648">Protein biosynthesis</keyword>
<dbReference type="GO" id="GO:0005737">
    <property type="term" value="C:cytoplasm"/>
    <property type="evidence" value="ECO:0007669"/>
    <property type="project" value="TreeGrafter"/>
</dbReference>
<feature type="domain" description="Tr-type G" evidence="7">
    <location>
        <begin position="173"/>
        <end position="342"/>
    </location>
</feature>
<dbReference type="InterPro" id="IPR027417">
    <property type="entry name" value="P-loop_NTPase"/>
</dbReference>
<dbReference type="Pfam" id="PF22042">
    <property type="entry name" value="EF-G_D2"/>
    <property type="match status" value="1"/>
</dbReference>
<evidence type="ECO:0000256" key="5">
    <source>
        <dbReference type="ARBA" id="ARBA00023134"/>
    </source>
</evidence>
<comment type="similarity">
    <text evidence="1">Belongs to the TRAFAC class translation factor GTPase superfamily. Classic translation factor GTPase family. IF-2 subfamily.</text>
</comment>
<comment type="function">
    <text evidence="6">One of the essential components for the initiation of protein synthesis. Protects formylmethionyl-tRNA from spontaneous hydrolysis and promotes its binding to the 30S ribosomal subunits. Also involved in the hydrolysis of GTP during the formation of the 70S ribosomal complex.</text>
</comment>
<dbReference type="FunFam" id="2.40.30.10:FF:000008">
    <property type="entry name" value="Translation initiation factor IF-2"/>
    <property type="match status" value="1"/>
</dbReference>
<dbReference type="Pfam" id="PF00009">
    <property type="entry name" value="GTP_EFTU"/>
    <property type="match status" value="1"/>
</dbReference>
<organism evidence="8 9">
    <name type="scientific">Adineta ricciae</name>
    <name type="common">Rotifer</name>
    <dbReference type="NCBI Taxonomy" id="249248"/>
    <lineage>
        <taxon>Eukaryota</taxon>
        <taxon>Metazoa</taxon>
        <taxon>Spiralia</taxon>
        <taxon>Gnathifera</taxon>
        <taxon>Rotifera</taxon>
        <taxon>Eurotatoria</taxon>
        <taxon>Bdelloidea</taxon>
        <taxon>Adinetida</taxon>
        <taxon>Adinetidae</taxon>
        <taxon>Adineta</taxon>
    </lineage>
</organism>